<dbReference type="EMBL" id="WBMO01000001">
    <property type="protein sequence ID" value="MDV2474525.1"/>
    <property type="molecule type" value="Genomic_DNA"/>
</dbReference>
<gene>
    <name evidence="2" type="ORF">F8M49_02215</name>
</gene>
<feature type="transmembrane region" description="Helical" evidence="1">
    <location>
        <begin position="72"/>
        <end position="93"/>
    </location>
</feature>
<dbReference type="InterPro" id="IPR046291">
    <property type="entry name" value="DUF6328"/>
</dbReference>
<sequence>MTRSDRFDDEDELPGARYSRRYESDAQQLDRNWSSLLQELRVVQTGVQLLTGFLMTLPFQSGFAALSNNEKGLYLVTVLASIAATILLVAPVSMHRLLFRRRQLDRLVLTAHRFALAGLLLLGVSLTGVVVLVVGLVVNSTVATIAGICTAVLFVAIWLIYPWRFRRRATRFPEPEQSEQHRNE</sequence>
<comment type="caution">
    <text evidence="2">The sequence shown here is derived from an EMBL/GenBank/DDBJ whole genome shotgun (WGS) entry which is preliminary data.</text>
</comment>
<feature type="transmembrane region" description="Helical" evidence="1">
    <location>
        <begin position="142"/>
        <end position="161"/>
    </location>
</feature>
<dbReference type="InterPro" id="IPR036259">
    <property type="entry name" value="MFS_trans_sf"/>
</dbReference>
<reference evidence="2 3" key="1">
    <citation type="submission" date="2019-10" db="EMBL/GenBank/DDBJ databases">
        <title>Draft Genome Assembly of Rhodococcus zopfii DSM44189.</title>
        <authorList>
            <person name="Sutton J.M."/>
            <person name="Akob D.M."/>
            <person name="Bushman T.J."/>
        </authorList>
    </citation>
    <scope>NUCLEOTIDE SEQUENCE [LARGE SCALE GENOMIC DNA]</scope>
    <source>
        <strain evidence="2 3">DSM 44189</strain>
    </source>
</reference>
<organism evidence="2 3">
    <name type="scientific">Rhodococcus zopfii</name>
    <dbReference type="NCBI Taxonomy" id="43772"/>
    <lineage>
        <taxon>Bacteria</taxon>
        <taxon>Bacillati</taxon>
        <taxon>Actinomycetota</taxon>
        <taxon>Actinomycetes</taxon>
        <taxon>Mycobacteriales</taxon>
        <taxon>Nocardiaceae</taxon>
        <taxon>Rhodococcus</taxon>
    </lineage>
</organism>
<dbReference type="SUPFAM" id="SSF103473">
    <property type="entry name" value="MFS general substrate transporter"/>
    <property type="match status" value="1"/>
</dbReference>
<keyword evidence="3" id="KW-1185">Reference proteome</keyword>
<dbReference type="Proteomes" id="UP001275440">
    <property type="component" value="Unassembled WGS sequence"/>
</dbReference>
<feature type="transmembrane region" description="Helical" evidence="1">
    <location>
        <begin position="47"/>
        <end position="66"/>
    </location>
</feature>
<keyword evidence="1" id="KW-0472">Membrane</keyword>
<proteinExistence type="predicted"/>
<dbReference type="Pfam" id="PF19853">
    <property type="entry name" value="DUF6328"/>
    <property type="match status" value="1"/>
</dbReference>
<feature type="transmembrane region" description="Helical" evidence="1">
    <location>
        <begin position="114"/>
        <end position="136"/>
    </location>
</feature>
<name>A0ABU3WKM3_9NOCA</name>
<keyword evidence="1" id="KW-0812">Transmembrane</keyword>
<dbReference type="RefSeq" id="WP_378525402.1">
    <property type="nucleotide sequence ID" value="NZ_JBHWXO010000006.1"/>
</dbReference>
<accession>A0ABU3WKM3</accession>
<evidence type="ECO:0000313" key="3">
    <source>
        <dbReference type="Proteomes" id="UP001275440"/>
    </source>
</evidence>
<keyword evidence="1" id="KW-1133">Transmembrane helix</keyword>
<evidence type="ECO:0000256" key="1">
    <source>
        <dbReference type="SAM" id="Phobius"/>
    </source>
</evidence>
<evidence type="ECO:0000313" key="2">
    <source>
        <dbReference type="EMBL" id="MDV2474525.1"/>
    </source>
</evidence>
<protein>
    <submittedName>
        <fullName evidence="2">Sodium:proton antiporter</fullName>
    </submittedName>
</protein>